<accession>A0AAD5PKS0</accession>
<reference evidence="3" key="1">
    <citation type="journal article" date="2022" name="IScience">
        <title>Evolution of zygomycete secretomes and the origins of terrestrial fungal ecologies.</title>
        <authorList>
            <person name="Chang Y."/>
            <person name="Wang Y."/>
            <person name="Mondo S."/>
            <person name="Ahrendt S."/>
            <person name="Andreopoulos W."/>
            <person name="Barry K."/>
            <person name="Beard J."/>
            <person name="Benny G.L."/>
            <person name="Blankenship S."/>
            <person name="Bonito G."/>
            <person name="Cuomo C."/>
            <person name="Desiro A."/>
            <person name="Gervers K.A."/>
            <person name="Hundley H."/>
            <person name="Kuo A."/>
            <person name="LaButti K."/>
            <person name="Lang B.F."/>
            <person name="Lipzen A."/>
            <person name="O'Donnell K."/>
            <person name="Pangilinan J."/>
            <person name="Reynolds N."/>
            <person name="Sandor L."/>
            <person name="Smith M.E."/>
            <person name="Tsang A."/>
            <person name="Grigoriev I.V."/>
            <person name="Stajich J.E."/>
            <person name="Spatafora J.W."/>
        </authorList>
    </citation>
    <scope>NUCLEOTIDE SEQUENCE</scope>
    <source>
        <strain evidence="3">RSA 2281</strain>
    </source>
</reference>
<dbReference type="GO" id="GO:0016491">
    <property type="term" value="F:oxidoreductase activity"/>
    <property type="evidence" value="ECO:0007669"/>
    <property type="project" value="UniProtKB-KW"/>
</dbReference>
<proteinExistence type="predicted"/>
<dbReference type="PROSITE" id="PS51257">
    <property type="entry name" value="PROKAR_LIPOPROTEIN"/>
    <property type="match status" value="1"/>
</dbReference>
<gene>
    <name evidence="3" type="ORF">BDA99DRAFT_554106</name>
</gene>
<name>A0AAD5PKS0_9FUNG</name>
<dbReference type="Pfam" id="PF00248">
    <property type="entry name" value="Aldo_ket_red"/>
    <property type="match status" value="1"/>
</dbReference>
<dbReference type="SUPFAM" id="SSF51430">
    <property type="entry name" value="NAD(P)-linked oxidoreductase"/>
    <property type="match status" value="1"/>
</dbReference>
<dbReference type="InterPro" id="IPR023210">
    <property type="entry name" value="NADP_OxRdtase_dom"/>
</dbReference>
<reference evidence="3" key="2">
    <citation type="submission" date="2023-02" db="EMBL/GenBank/DDBJ databases">
        <authorList>
            <consortium name="DOE Joint Genome Institute"/>
            <person name="Mondo S.J."/>
            <person name="Chang Y."/>
            <person name="Wang Y."/>
            <person name="Ahrendt S."/>
            <person name="Andreopoulos W."/>
            <person name="Barry K."/>
            <person name="Beard J."/>
            <person name="Benny G.L."/>
            <person name="Blankenship S."/>
            <person name="Bonito G."/>
            <person name="Cuomo C."/>
            <person name="Desiro A."/>
            <person name="Gervers K.A."/>
            <person name="Hundley H."/>
            <person name="Kuo A."/>
            <person name="LaButti K."/>
            <person name="Lang B.F."/>
            <person name="Lipzen A."/>
            <person name="O'Donnell K."/>
            <person name="Pangilinan J."/>
            <person name="Reynolds N."/>
            <person name="Sandor L."/>
            <person name="Smith M.W."/>
            <person name="Tsang A."/>
            <person name="Grigoriev I.V."/>
            <person name="Stajich J.E."/>
            <person name="Spatafora J.W."/>
        </authorList>
    </citation>
    <scope>NUCLEOTIDE SEQUENCE</scope>
    <source>
        <strain evidence="3">RSA 2281</strain>
    </source>
</reference>
<dbReference type="Gene3D" id="3.20.20.100">
    <property type="entry name" value="NADP-dependent oxidoreductase domain"/>
    <property type="match status" value="1"/>
</dbReference>
<dbReference type="InterPro" id="IPR036812">
    <property type="entry name" value="NAD(P)_OxRdtase_dom_sf"/>
</dbReference>
<dbReference type="PANTHER" id="PTHR43625">
    <property type="entry name" value="AFLATOXIN B1 ALDEHYDE REDUCTASE"/>
    <property type="match status" value="1"/>
</dbReference>
<feature type="domain" description="NADP-dependent oxidoreductase" evidence="2">
    <location>
        <begin position="19"/>
        <end position="317"/>
    </location>
</feature>
<evidence type="ECO:0000313" key="4">
    <source>
        <dbReference type="Proteomes" id="UP001209540"/>
    </source>
</evidence>
<evidence type="ECO:0000259" key="2">
    <source>
        <dbReference type="Pfam" id="PF00248"/>
    </source>
</evidence>
<sequence length="324" mass="36291">MAPIKRALGNNTGLFLNPVGLGCMGMTEFYGNEFNDETNMTVLDRALELGCTFWDTADMYGAGENEELLGRYFAKTGNRDKVFLCTKFGVLRDRETKQFTGLSGKPDYVHKACNASLERLGVDTIDLFYLHRPDPEIPIEDTVKAMAELVKDGKVRYLGLSAVTPELLRRAHKVHPIAAIQVQYSPWFLDIEKNGLLETAKELGVTVVAYSPLGMGFLTGDIKSRDELVETDFRRKNPNLWSDDGIPKNLDLVNKIERLAEKKGVFPAELVLAWVLAQGKNIFAIPGTKKIKYLEQNVQSGQIHLTNEELTEMRKLVDAVSFSK</sequence>
<dbReference type="CDD" id="cd19076">
    <property type="entry name" value="AKR_AKR13A_13D"/>
    <property type="match status" value="1"/>
</dbReference>
<evidence type="ECO:0000313" key="3">
    <source>
        <dbReference type="EMBL" id="KAI9278473.1"/>
    </source>
</evidence>
<keyword evidence="1" id="KW-0560">Oxidoreductase</keyword>
<evidence type="ECO:0000256" key="1">
    <source>
        <dbReference type="ARBA" id="ARBA00023002"/>
    </source>
</evidence>
<dbReference type="GO" id="GO:0005737">
    <property type="term" value="C:cytoplasm"/>
    <property type="evidence" value="ECO:0007669"/>
    <property type="project" value="TreeGrafter"/>
</dbReference>
<dbReference type="Proteomes" id="UP001209540">
    <property type="component" value="Unassembled WGS sequence"/>
</dbReference>
<dbReference type="EMBL" id="JAIXMP010000001">
    <property type="protein sequence ID" value="KAI9278473.1"/>
    <property type="molecule type" value="Genomic_DNA"/>
</dbReference>
<dbReference type="PANTHER" id="PTHR43625:SF40">
    <property type="entry name" value="ALDO-KETO REDUCTASE YAKC [NADP(+)]"/>
    <property type="match status" value="1"/>
</dbReference>
<organism evidence="3 4">
    <name type="scientific">Phascolomyces articulosus</name>
    <dbReference type="NCBI Taxonomy" id="60185"/>
    <lineage>
        <taxon>Eukaryota</taxon>
        <taxon>Fungi</taxon>
        <taxon>Fungi incertae sedis</taxon>
        <taxon>Mucoromycota</taxon>
        <taxon>Mucoromycotina</taxon>
        <taxon>Mucoromycetes</taxon>
        <taxon>Mucorales</taxon>
        <taxon>Lichtheimiaceae</taxon>
        <taxon>Phascolomyces</taxon>
    </lineage>
</organism>
<dbReference type="InterPro" id="IPR050791">
    <property type="entry name" value="Aldo-Keto_reductase"/>
</dbReference>
<keyword evidence="4" id="KW-1185">Reference proteome</keyword>
<protein>
    <submittedName>
        <fullName evidence="3">Aldo-keto reductase</fullName>
    </submittedName>
</protein>
<comment type="caution">
    <text evidence="3">The sequence shown here is derived from an EMBL/GenBank/DDBJ whole genome shotgun (WGS) entry which is preliminary data.</text>
</comment>
<dbReference type="AlphaFoldDB" id="A0AAD5PKS0"/>